<dbReference type="EMBL" id="CABFJX010000369">
    <property type="protein sequence ID" value="VTT73450.1"/>
    <property type="molecule type" value="Genomic_DNA"/>
</dbReference>
<protein>
    <submittedName>
        <fullName evidence="1">Uncharacterized protein</fullName>
    </submittedName>
</protein>
<organism evidence="1 2">
    <name type="scientific">Fusarium fujikuroi</name>
    <name type="common">Bakanae and foot rot disease fungus</name>
    <name type="synonym">Gibberella fujikuroi</name>
    <dbReference type="NCBI Taxonomy" id="5127"/>
    <lineage>
        <taxon>Eukaryota</taxon>
        <taxon>Fungi</taxon>
        <taxon>Dikarya</taxon>
        <taxon>Ascomycota</taxon>
        <taxon>Pezizomycotina</taxon>
        <taxon>Sordariomycetes</taxon>
        <taxon>Hypocreomycetidae</taxon>
        <taxon>Hypocreales</taxon>
        <taxon>Nectriaceae</taxon>
        <taxon>Fusarium</taxon>
        <taxon>Fusarium fujikuroi species complex</taxon>
    </lineage>
</organism>
<gene>
    <name evidence="1" type="ORF">C2S_9054</name>
</gene>
<evidence type="ECO:0000313" key="1">
    <source>
        <dbReference type="EMBL" id="VTT73450.1"/>
    </source>
</evidence>
<proteinExistence type="predicted"/>
<reference evidence="1" key="1">
    <citation type="submission" date="2019-05" db="EMBL/GenBank/DDBJ databases">
        <authorList>
            <person name="Piombo E."/>
        </authorList>
    </citation>
    <scope>NUCLEOTIDE SEQUENCE</scope>
    <source>
        <strain evidence="1">C2S</strain>
    </source>
</reference>
<comment type="caution">
    <text evidence="1">The sequence shown here is derived from an EMBL/GenBank/DDBJ whole genome shotgun (WGS) entry which is preliminary data.</text>
</comment>
<name>A0A9Q9RR70_FUSFU</name>
<feature type="non-terminal residue" evidence="1">
    <location>
        <position position="1"/>
    </location>
</feature>
<evidence type="ECO:0000313" key="2">
    <source>
        <dbReference type="Proteomes" id="UP000760494"/>
    </source>
</evidence>
<sequence>NGILAVYL</sequence>
<accession>A0A9Q9RR70</accession>
<dbReference type="Proteomes" id="UP000760494">
    <property type="component" value="Unassembled WGS sequence"/>
</dbReference>